<gene>
    <name evidence="2" type="ORF">ACFFTU_20455</name>
</gene>
<feature type="chain" id="PRO_5045218602" evidence="1">
    <location>
        <begin position="31"/>
        <end position="396"/>
    </location>
</feature>
<reference evidence="2 3" key="1">
    <citation type="submission" date="2024-09" db="EMBL/GenBank/DDBJ databases">
        <authorList>
            <person name="Sun Q."/>
            <person name="Mori K."/>
        </authorList>
    </citation>
    <scope>NUCLEOTIDE SEQUENCE [LARGE SCALE GENOMIC DNA]</scope>
    <source>
        <strain evidence="2 3">JCM 4362</strain>
    </source>
</reference>
<dbReference type="InterPro" id="IPR006311">
    <property type="entry name" value="TAT_signal"/>
</dbReference>
<evidence type="ECO:0000313" key="3">
    <source>
        <dbReference type="Proteomes" id="UP001589718"/>
    </source>
</evidence>
<accession>A0ABV5PGJ5</accession>
<dbReference type="PANTHER" id="PTHR34853:SF1">
    <property type="entry name" value="LIPASE 5"/>
    <property type="match status" value="1"/>
</dbReference>
<sequence length="396" mass="41147">MSVRSRTRVLAASAALALSAALPTAATASAADDAPAAPAPSVSAPGSLLSASPTSFHPLPLQPTNTDAWHIDYRSTTAKGAPNTVSGTVIVPRDGRKGPRPLVTYAVGTVGMGDQCAPSAGFPYGTTVEATLINQVVQRGWAVAVTDYEGLGTPGDHTYTVGRAEGQAVLDAARAAMKLPSAETGLTPASPVGIMGYSQGGQASSWAAELHDSYAPELNVKGTATGGVPADLMEVAKFNDGNIGAGLILMAAAGHDTAHPELKLDSYLNRQGRSYVDFMRRNCVAINAVSAPFKRISEVTTTNPLDSPDWQEKLGASKLGRHAPDHPVYLYHAGLDELIPYRIGAQLRSDWCGAGATVQWRSHPLLEHIGGVTVGAFPAMDWLGDRFAGRATGGNC</sequence>
<dbReference type="RefSeq" id="WP_345229031.1">
    <property type="nucleotide sequence ID" value="NZ_BAAAXE010000015.1"/>
</dbReference>
<dbReference type="Pfam" id="PF03583">
    <property type="entry name" value="LIP"/>
    <property type="match status" value="1"/>
</dbReference>
<proteinExistence type="predicted"/>
<evidence type="ECO:0000256" key="1">
    <source>
        <dbReference type="SAM" id="SignalP"/>
    </source>
</evidence>
<dbReference type="SUPFAM" id="SSF53474">
    <property type="entry name" value="alpha/beta-Hydrolases"/>
    <property type="match status" value="1"/>
</dbReference>
<keyword evidence="1" id="KW-0732">Signal</keyword>
<keyword evidence="3" id="KW-1185">Reference proteome</keyword>
<dbReference type="Gene3D" id="1.10.260.130">
    <property type="match status" value="1"/>
</dbReference>
<comment type="caution">
    <text evidence="2">The sequence shown here is derived from an EMBL/GenBank/DDBJ whole genome shotgun (WGS) entry which is preliminary data.</text>
</comment>
<organism evidence="2 3">
    <name type="scientific">Streptomyces cremeus</name>
    <dbReference type="NCBI Taxonomy" id="66881"/>
    <lineage>
        <taxon>Bacteria</taxon>
        <taxon>Bacillati</taxon>
        <taxon>Actinomycetota</taxon>
        <taxon>Actinomycetes</taxon>
        <taxon>Kitasatosporales</taxon>
        <taxon>Streptomycetaceae</taxon>
        <taxon>Streptomyces</taxon>
    </lineage>
</organism>
<feature type="signal peptide" evidence="1">
    <location>
        <begin position="1"/>
        <end position="30"/>
    </location>
</feature>
<dbReference type="EMBL" id="JBHMCR010000009">
    <property type="protein sequence ID" value="MFB9522321.1"/>
    <property type="molecule type" value="Genomic_DNA"/>
</dbReference>
<dbReference type="PROSITE" id="PS51318">
    <property type="entry name" value="TAT"/>
    <property type="match status" value="1"/>
</dbReference>
<dbReference type="PANTHER" id="PTHR34853">
    <property type="match status" value="1"/>
</dbReference>
<dbReference type="Gene3D" id="3.40.50.1820">
    <property type="entry name" value="alpha/beta hydrolase"/>
    <property type="match status" value="1"/>
</dbReference>
<dbReference type="InterPro" id="IPR005152">
    <property type="entry name" value="Lipase_secreted"/>
</dbReference>
<name>A0ABV5PGJ5_STRCM</name>
<dbReference type="PIRSF" id="PIRSF029171">
    <property type="entry name" value="Esterase_LipA"/>
    <property type="match status" value="1"/>
</dbReference>
<dbReference type="Proteomes" id="UP001589718">
    <property type="component" value="Unassembled WGS sequence"/>
</dbReference>
<dbReference type="InterPro" id="IPR029058">
    <property type="entry name" value="AB_hydrolase_fold"/>
</dbReference>
<evidence type="ECO:0000313" key="2">
    <source>
        <dbReference type="EMBL" id="MFB9522321.1"/>
    </source>
</evidence>
<protein>
    <submittedName>
        <fullName evidence="2">Lipase family protein</fullName>
    </submittedName>
</protein>